<dbReference type="OMA" id="GAFWATW"/>
<evidence type="ECO:0000256" key="3">
    <source>
        <dbReference type="ARBA" id="ARBA00022692"/>
    </source>
</evidence>
<dbReference type="PANTHER" id="PTHR31123">
    <property type="entry name" value="ACCUMULATION OF DYADS PROTEIN 2-RELATED"/>
    <property type="match status" value="1"/>
</dbReference>
<keyword evidence="5 6" id="KW-0472">Membrane</keyword>
<dbReference type="InterPro" id="IPR051633">
    <property type="entry name" value="AceTr"/>
</dbReference>
<feature type="transmembrane region" description="Helical" evidence="6">
    <location>
        <begin position="66"/>
        <end position="88"/>
    </location>
</feature>
<evidence type="ECO:0000313" key="8">
    <source>
        <dbReference type="Proteomes" id="UP000000599"/>
    </source>
</evidence>
<evidence type="ECO:0000256" key="2">
    <source>
        <dbReference type="ARBA" id="ARBA00005587"/>
    </source>
</evidence>
<keyword evidence="8" id="KW-1185">Reference proteome</keyword>
<evidence type="ECO:0000256" key="1">
    <source>
        <dbReference type="ARBA" id="ARBA00004141"/>
    </source>
</evidence>
<dbReference type="AlphaFoldDB" id="Q6BTX6"/>
<dbReference type="GO" id="GO:0005886">
    <property type="term" value="C:plasma membrane"/>
    <property type="evidence" value="ECO:0007669"/>
    <property type="project" value="TreeGrafter"/>
</dbReference>
<evidence type="ECO:0000313" key="7">
    <source>
        <dbReference type="EMBL" id="CAG86423.1"/>
    </source>
</evidence>
<comment type="similarity">
    <text evidence="2">Belongs to the acetate uptake transporter (AceTr) (TC 2.A.96) family.</text>
</comment>
<feature type="transmembrane region" description="Helical" evidence="6">
    <location>
        <begin position="100"/>
        <end position="122"/>
    </location>
</feature>
<feature type="transmembrane region" description="Helical" evidence="6">
    <location>
        <begin position="189"/>
        <end position="208"/>
    </location>
</feature>
<dbReference type="InterPro" id="IPR000791">
    <property type="entry name" value="Gpr1/Fun34/SatP-like"/>
</dbReference>
<organism evidence="7 8">
    <name type="scientific">Debaryomyces hansenii (strain ATCC 36239 / CBS 767 / BCRC 21394 / JCM 1990 / NBRC 0083 / IGC 2968)</name>
    <name type="common">Yeast</name>
    <name type="synonym">Torulaspora hansenii</name>
    <dbReference type="NCBI Taxonomy" id="284592"/>
    <lineage>
        <taxon>Eukaryota</taxon>
        <taxon>Fungi</taxon>
        <taxon>Dikarya</taxon>
        <taxon>Ascomycota</taxon>
        <taxon>Saccharomycotina</taxon>
        <taxon>Pichiomycetes</taxon>
        <taxon>Debaryomycetaceae</taxon>
        <taxon>Debaryomyces</taxon>
    </lineage>
</organism>
<dbReference type="KEGG" id="dha:DEHA2C15158g"/>
<sequence>MTSTESIELKDRTSHESFQPSKVKLCGDGEEFIIIGNKKYYRHELMTAFGGTLNPDRYAPYPVHQFGNAAALGLAAFGLTTFVLGLYYTGAMGIAVPNVVVGLALFHAGTMDFLTGIWELIIGNTFAGTVLTSYGSFWLAFSTLFIESFGIIDAYADEPEQLANATGLFLIGWFIFTMLMTLMAVKSTVMFLSLFIGLDFTFLLLAIANFTGNAAVSKAGGVFAIIAAVSGWWCAFAGTANKQNSYFTANPIQLPVFGSNK</sequence>
<feature type="transmembrane region" description="Helical" evidence="6">
    <location>
        <begin position="134"/>
        <end position="156"/>
    </location>
</feature>
<keyword evidence="4 6" id="KW-1133">Transmembrane helix</keyword>
<dbReference type="GeneID" id="2900667"/>
<protein>
    <submittedName>
        <fullName evidence="7">DEHA2C15158p</fullName>
    </submittedName>
</protein>
<reference evidence="7 8" key="1">
    <citation type="journal article" date="2004" name="Nature">
        <title>Genome evolution in yeasts.</title>
        <authorList>
            <consortium name="Genolevures"/>
            <person name="Dujon B."/>
            <person name="Sherman D."/>
            <person name="Fischer G."/>
            <person name="Durrens P."/>
            <person name="Casaregola S."/>
            <person name="Lafontaine I."/>
            <person name="de Montigny J."/>
            <person name="Marck C."/>
            <person name="Neuveglise C."/>
            <person name="Talla E."/>
            <person name="Goffard N."/>
            <person name="Frangeul L."/>
            <person name="Aigle M."/>
            <person name="Anthouard V."/>
            <person name="Babour A."/>
            <person name="Barbe V."/>
            <person name="Barnay S."/>
            <person name="Blanchin S."/>
            <person name="Beckerich J.M."/>
            <person name="Beyne E."/>
            <person name="Bleykasten C."/>
            <person name="Boisrame A."/>
            <person name="Boyer J."/>
            <person name="Cattolico L."/>
            <person name="Confanioleri F."/>
            <person name="de Daruvar A."/>
            <person name="Despons L."/>
            <person name="Fabre E."/>
            <person name="Fairhead C."/>
            <person name="Ferry-Dumazet H."/>
            <person name="Groppi A."/>
            <person name="Hantraye F."/>
            <person name="Hennequin C."/>
            <person name="Jauniaux N."/>
            <person name="Joyet P."/>
            <person name="Kachouri R."/>
            <person name="Kerrest A."/>
            <person name="Koszul R."/>
            <person name="Lemaire M."/>
            <person name="Lesur I."/>
            <person name="Ma L."/>
            <person name="Muller H."/>
            <person name="Nicaud J.M."/>
            <person name="Nikolski M."/>
            <person name="Oztas S."/>
            <person name="Ozier-Kalogeropoulos O."/>
            <person name="Pellenz S."/>
            <person name="Potier S."/>
            <person name="Richard G.F."/>
            <person name="Straub M.L."/>
            <person name="Suleau A."/>
            <person name="Swennene D."/>
            <person name="Tekaia F."/>
            <person name="Wesolowski-Louvel M."/>
            <person name="Westhof E."/>
            <person name="Wirth B."/>
            <person name="Zeniou-Meyer M."/>
            <person name="Zivanovic I."/>
            <person name="Bolotin-Fukuhara M."/>
            <person name="Thierry A."/>
            <person name="Bouchier C."/>
            <person name="Caudron B."/>
            <person name="Scarpelli C."/>
            <person name="Gaillardin C."/>
            <person name="Weissenbach J."/>
            <person name="Wincker P."/>
            <person name="Souciet J.L."/>
        </authorList>
    </citation>
    <scope>NUCLEOTIDE SEQUENCE [LARGE SCALE GENOMIC DNA]</scope>
    <source>
        <strain evidence="8">ATCC 36239 / CBS 767 / BCRC 21394 / JCM 1990 / NBRC 0083 / IGC 2968</strain>
    </source>
</reference>
<feature type="transmembrane region" description="Helical" evidence="6">
    <location>
        <begin position="220"/>
        <end position="240"/>
    </location>
</feature>
<feature type="transmembrane region" description="Helical" evidence="6">
    <location>
        <begin position="162"/>
        <end position="182"/>
    </location>
</feature>
<accession>Q6BTX6</accession>
<evidence type="ECO:0000256" key="5">
    <source>
        <dbReference type="ARBA" id="ARBA00023136"/>
    </source>
</evidence>
<dbReference type="Pfam" id="PF01184">
    <property type="entry name" value="Gpr1_Fun34_YaaH"/>
    <property type="match status" value="1"/>
</dbReference>
<keyword evidence="3 6" id="KW-0812">Transmembrane</keyword>
<dbReference type="eggNOG" id="ENOG502QUJS">
    <property type="taxonomic scope" value="Eukaryota"/>
</dbReference>
<dbReference type="NCBIfam" id="NF038013">
    <property type="entry name" value="AceTr_1"/>
    <property type="match status" value="1"/>
</dbReference>
<proteinExistence type="inferred from homology"/>
<evidence type="ECO:0000256" key="6">
    <source>
        <dbReference type="SAM" id="Phobius"/>
    </source>
</evidence>
<dbReference type="GO" id="GO:0015123">
    <property type="term" value="F:acetate transmembrane transporter activity"/>
    <property type="evidence" value="ECO:0007669"/>
    <property type="project" value="TreeGrafter"/>
</dbReference>
<dbReference type="EMBL" id="CR382135">
    <property type="protein sequence ID" value="CAG86423.1"/>
    <property type="molecule type" value="Genomic_DNA"/>
</dbReference>
<dbReference type="RefSeq" id="XP_458343.1">
    <property type="nucleotide sequence ID" value="XM_458343.1"/>
</dbReference>
<name>Q6BTX6_DEBHA</name>
<evidence type="ECO:0000256" key="4">
    <source>
        <dbReference type="ARBA" id="ARBA00022989"/>
    </source>
</evidence>
<dbReference type="InParanoid" id="Q6BTX6"/>
<dbReference type="VEuPathDB" id="FungiDB:DEHA2C15158g"/>
<dbReference type="PANTHER" id="PTHR31123:SF1">
    <property type="entry name" value="ACCUMULATION OF DYADS PROTEIN 2-RELATED"/>
    <property type="match status" value="1"/>
</dbReference>
<comment type="subcellular location">
    <subcellularLocation>
        <location evidence="1">Membrane</location>
        <topology evidence="1">Multi-pass membrane protein</topology>
    </subcellularLocation>
</comment>
<dbReference type="Proteomes" id="UP000000599">
    <property type="component" value="Chromosome C"/>
</dbReference>
<gene>
    <name evidence="7" type="ordered locus">DEHA2C15158g</name>
</gene>
<dbReference type="OrthoDB" id="3648309at2759"/>
<dbReference type="HOGENOM" id="CLU_051062_0_0_1"/>